<keyword evidence="2" id="KW-1185">Reference proteome</keyword>
<accession>A0A9P0MGJ4</accession>
<reference evidence="1" key="1">
    <citation type="submission" date="2022-03" db="EMBL/GenBank/DDBJ databases">
        <authorList>
            <person name="Sayadi A."/>
        </authorList>
    </citation>
    <scope>NUCLEOTIDE SEQUENCE</scope>
</reference>
<evidence type="ECO:0000313" key="2">
    <source>
        <dbReference type="Proteomes" id="UP001152888"/>
    </source>
</evidence>
<comment type="caution">
    <text evidence="1">The sequence shown here is derived from an EMBL/GenBank/DDBJ whole genome shotgun (WGS) entry which is preliminary data.</text>
</comment>
<sequence>MASKPIKKYLLFTSFFSIQL</sequence>
<protein>
    <submittedName>
        <fullName evidence="1">Uncharacterized protein</fullName>
    </submittedName>
</protein>
<dbReference type="AlphaFoldDB" id="A0A9P0MGJ4"/>
<evidence type="ECO:0000313" key="1">
    <source>
        <dbReference type="EMBL" id="CAH2015730.1"/>
    </source>
</evidence>
<organism evidence="1 2">
    <name type="scientific">Acanthoscelides obtectus</name>
    <name type="common">Bean weevil</name>
    <name type="synonym">Bruchus obtectus</name>
    <dbReference type="NCBI Taxonomy" id="200917"/>
    <lineage>
        <taxon>Eukaryota</taxon>
        <taxon>Metazoa</taxon>
        <taxon>Ecdysozoa</taxon>
        <taxon>Arthropoda</taxon>
        <taxon>Hexapoda</taxon>
        <taxon>Insecta</taxon>
        <taxon>Pterygota</taxon>
        <taxon>Neoptera</taxon>
        <taxon>Endopterygota</taxon>
        <taxon>Coleoptera</taxon>
        <taxon>Polyphaga</taxon>
        <taxon>Cucujiformia</taxon>
        <taxon>Chrysomeloidea</taxon>
        <taxon>Chrysomelidae</taxon>
        <taxon>Bruchinae</taxon>
        <taxon>Bruchini</taxon>
        <taxon>Acanthoscelides</taxon>
    </lineage>
</organism>
<gene>
    <name evidence="1" type="ORF">ACAOBT_LOCUS34922</name>
</gene>
<name>A0A9P0MGJ4_ACAOB</name>
<dbReference type="Proteomes" id="UP001152888">
    <property type="component" value="Unassembled WGS sequence"/>
</dbReference>
<proteinExistence type="predicted"/>
<dbReference type="EMBL" id="CAKOFQ010008738">
    <property type="protein sequence ID" value="CAH2015730.1"/>
    <property type="molecule type" value="Genomic_DNA"/>
</dbReference>